<feature type="region of interest" description="Disordered" evidence="1">
    <location>
        <begin position="121"/>
        <end position="149"/>
    </location>
</feature>
<accession>A0A067SH17</accession>
<evidence type="ECO:0000256" key="1">
    <source>
        <dbReference type="SAM" id="MobiDB-lite"/>
    </source>
</evidence>
<protein>
    <submittedName>
        <fullName evidence="3">Uncharacterized protein</fullName>
    </submittedName>
</protein>
<keyword evidence="4" id="KW-1185">Reference proteome</keyword>
<feature type="compositionally biased region" description="Polar residues" evidence="1">
    <location>
        <begin position="122"/>
        <end position="143"/>
    </location>
</feature>
<reference evidence="4" key="1">
    <citation type="journal article" date="2014" name="Proc. Natl. Acad. Sci. U.S.A.">
        <title>Extensive sampling of basidiomycete genomes demonstrates inadequacy of the white-rot/brown-rot paradigm for wood decay fungi.</title>
        <authorList>
            <person name="Riley R."/>
            <person name="Salamov A.A."/>
            <person name="Brown D.W."/>
            <person name="Nagy L.G."/>
            <person name="Floudas D."/>
            <person name="Held B.W."/>
            <person name="Levasseur A."/>
            <person name="Lombard V."/>
            <person name="Morin E."/>
            <person name="Otillar R."/>
            <person name="Lindquist E.A."/>
            <person name="Sun H."/>
            <person name="LaButti K.M."/>
            <person name="Schmutz J."/>
            <person name="Jabbour D."/>
            <person name="Luo H."/>
            <person name="Baker S.E."/>
            <person name="Pisabarro A.G."/>
            <person name="Walton J.D."/>
            <person name="Blanchette R.A."/>
            <person name="Henrissat B."/>
            <person name="Martin F."/>
            <person name="Cullen D."/>
            <person name="Hibbett D.S."/>
            <person name="Grigoriev I.V."/>
        </authorList>
    </citation>
    <scope>NUCLEOTIDE SEQUENCE [LARGE SCALE GENOMIC DNA]</scope>
    <source>
        <strain evidence="4">CBS 339.88</strain>
    </source>
</reference>
<evidence type="ECO:0000256" key="2">
    <source>
        <dbReference type="SAM" id="Phobius"/>
    </source>
</evidence>
<keyword evidence="2" id="KW-1133">Transmembrane helix</keyword>
<dbReference type="AlphaFoldDB" id="A0A067SH17"/>
<dbReference type="Proteomes" id="UP000027222">
    <property type="component" value="Unassembled WGS sequence"/>
</dbReference>
<dbReference type="Gene3D" id="6.10.110.10">
    <property type="match status" value="1"/>
</dbReference>
<organism evidence="3 4">
    <name type="scientific">Galerina marginata (strain CBS 339.88)</name>
    <dbReference type="NCBI Taxonomy" id="685588"/>
    <lineage>
        <taxon>Eukaryota</taxon>
        <taxon>Fungi</taxon>
        <taxon>Dikarya</taxon>
        <taxon>Basidiomycota</taxon>
        <taxon>Agaricomycotina</taxon>
        <taxon>Agaricomycetes</taxon>
        <taxon>Agaricomycetidae</taxon>
        <taxon>Agaricales</taxon>
        <taxon>Agaricineae</taxon>
        <taxon>Strophariaceae</taxon>
        <taxon>Galerina</taxon>
    </lineage>
</organism>
<keyword evidence="2" id="KW-0812">Transmembrane</keyword>
<evidence type="ECO:0000313" key="3">
    <source>
        <dbReference type="EMBL" id="KDR69307.1"/>
    </source>
</evidence>
<evidence type="ECO:0000313" key="4">
    <source>
        <dbReference type="Proteomes" id="UP000027222"/>
    </source>
</evidence>
<proteinExistence type="predicted"/>
<dbReference type="EMBL" id="KL142403">
    <property type="protein sequence ID" value="KDR69307.1"/>
    <property type="molecule type" value="Genomic_DNA"/>
</dbReference>
<name>A0A067SH17_GALM3</name>
<gene>
    <name evidence="3" type="ORF">GALMADRAFT_77599</name>
</gene>
<dbReference type="OrthoDB" id="3068660at2759"/>
<sequence length="149" mass="15101">MVTSRLLEKVVDIIRKNIVGLLGGSLMTAGLTVLLPLLAVAVVNALGWTVSGVVAGSIAAAIQSSIYGAFTTGVFSTLQSFGATAVIASPAGLAVGGITLVVGAGCLWYWLYKTERARRASESASGPSNSDTGPPHSPSSANVVSKKVR</sequence>
<feature type="transmembrane region" description="Helical" evidence="2">
    <location>
        <begin position="93"/>
        <end position="112"/>
    </location>
</feature>
<dbReference type="InterPro" id="IPR038213">
    <property type="entry name" value="IFI6/IFI27-like_sf"/>
</dbReference>
<feature type="transmembrane region" description="Helical" evidence="2">
    <location>
        <begin position="21"/>
        <end position="39"/>
    </location>
</feature>
<keyword evidence="2" id="KW-0472">Membrane</keyword>
<dbReference type="HOGENOM" id="CLU_1749791_0_0_1"/>